<organism evidence="2 3">
    <name type="scientific">Komarekiella delphini-convector SJRDD-AB1</name>
    <dbReference type="NCBI Taxonomy" id="2593771"/>
    <lineage>
        <taxon>Bacteria</taxon>
        <taxon>Bacillati</taxon>
        <taxon>Cyanobacteriota</taxon>
        <taxon>Cyanophyceae</taxon>
        <taxon>Nostocales</taxon>
        <taxon>Nostocaceae</taxon>
        <taxon>Komarekiella</taxon>
        <taxon>Komarekiella delphini-convector</taxon>
    </lineage>
</organism>
<evidence type="ECO:0000313" key="2">
    <source>
        <dbReference type="EMBL" id="MBD6616657.1"/>
    </source>
</evidence>
<keyword evidence="1" id="KW-0812">Transmembrane</keyword>
<name>A0AA40SX63_9NOST</name>
<evidence type="ECO:0000256" key="1">
    <source>
        <dbReference type="SAM" id="Phobius"/>
    </source>
</evidence>
<dbReference type="Proteomes" id="UP001165986">
    <property type="component" value="Unassembled WGS sequence"/>
</dbReference>
<proteinExistence type="predicted"/>
<feature type="transmembrane region" description="Helical" evidence="1">
    <location>
        <begin position="72"/>
        <end position="96"/>
    </location>
</feature>
<dbReference type="RefSeq" id="WP_191757890.1">
    <property type="nucleotide sequence ID" value="NZ_VJXY01000011.1"/>
</dbReference>
<evidence type="ECO:0000313" key="3">
    <source>
        <dbReference type="Proteomes" id="UP001165986"/>
    </source>
</evidence>
<comment type="caution">
    <text evidence="2">The sequence shown here is derived from an EMBL/GenBank/DDBJ whole genome shotgun (WGS) entry which is preliminary data.</text>
</comment>
<sequence>MYLPYVFTGWLLAVYSAPLLLWIGAGAVAVVVSAARTLTVAIVAAGTMVVAVAGTVVMAIATYKLRESFNPFHAFLILTITSGLGLAMGWLTHLIFR</sequence>
<dbReference type="AlphaFoldDB" id="A0AA40SX63"/>
<keyword evidence="3" id="KW-1185">Reference proteome</keyword>
<keyword evidence="1" id="KW-0472">Membrane</keyword>
<dbReference type="EMBL" id="VJXY01000011">
    <property type="protein sequence ID" value="MBD6616657.1"/>
    <property type="molecule type" value="Genomic_DNA"/>
</dbReference>
<gene>
    <name evidence="2" type="ORF">FNW02_12650</name>
</gene>
<reference evidence="2" key="1">
    <citation type="submission" date="2019-07" db="EMBL/GenBank/DDBJ databases">
        <title>Toxilogical consequences of a new and cryptic species of cyanobacteria (Komarekiella delphini-convector) recovered from the epidermis of a bottlenose dolphin and 1500 ft. in the air.</title>
        <authorList>
            <person name="Brown A.O."/>
            <person name="Dvorak P."/>
            <person name="Villanueva C.D."/>
            <person name="Foss A.J."/>
            <person name="Garvey A.D."/>
            <person name="Gibson Q.A."/>
            <person name="Johansen J.R."/>
            <person name="Casamatta D.A."/>
        </authorList>
    </citation>
    <scope>NUCLEOTIDE SEQUENCE</scope>
    <source>
        <strain evidence="2">SJRDD-AB1</strain>
    </source>
</reference>
<accession>A0AA40SX63</accession>
<keyword evidence="1" id="KW-1133">Transmembrane helix</keyword>
<feature type="transmembrane region" description="Helical" evidence="1">
    <location>
        <begin position="12"/>
        <end position="32"/>
    </location>
</feature>
<feature type="transmembrane region" description="Helical" evidence="1">
    <location>
        <begin position="39"/>
        <end position="60"/>
    </location>
</feature>
<protein>
    <submittedName>
        <fullName evidence="2">Uncharacterized protein</fullName>
    </submittedName>
</protein>